<proteinExistence type="predicted"/>
<dbReference type="EMBL" id="FOIN01000002">
    <property type="protein sequence ID" value="SET14889.1"/>
    <property type="molecule type" value="Genomic_DNA"/>
</dbReference>
<dbReference type="GeneID" id="78287405"/>
<accession>A0A1I0C5S4</accession>
<evidence type="ECO:0000313" key="2">
    <source>
        <dbReference type="Proteomes" id="UP000198558"/>
    </source>
</evidence>
<reference evidence="2" key="1">
    <citation type="submission" date="2016-10" db="EMBL/GenBank/DDBJ databases">
        <authorList>
            <person name="Varghese N."/>
            <person name="Submissions S."/>
        </authorList>
    </citation>
    <scope>NUCLEOTIDE SEQUENCE [LARGE SCALE GENOMIC DNA]</scope>
    <source>
        <strain evidence="2">DSM 1551</strain>
    </source>
</reference>
<sequence length="277" mass="33452">MFGYVVVNKPEMKFKEFDLYHSYYCGLCKTLKNRFGLRAQVSLNFDMNFLALLLTGLYEPETELKYERCIMHPLKKHQERYNQCVDYAAKMTIVLTYFKCEDDWLDERKVSRQTYKKIIKKAYNKVKKEYPDKVNRIELCLHKINDYEKQGLDNLDEVSKYFGEVMGLICAYKDDEWYDELYELGFYLGRFIYFIDAYEDIEDDLKKGNYNPLKKMYQTKQFDERCKDILELMISEATMAFERLPIIENAEIIRNILYSGVWTKYELIKKKRMEGRK</sequence>
<protein>
    <submittedName>
        <fullName evidence="1">Uncharacterized protein</fullName>
    </submittedName>
</protein>
<dbReference type="Pfam" id="PF18937">
    <property type="entry name" value="DUF5685"/>
    <property type="match status" value="1"/>
</dbReference>
<organism evidence="1 2">
    <name type="scientific">Thomasclavelia cocleata</name>
    <dbReference type="NCBI Taxonomy" id="69824"/>
    <lineage>
        <taxon>Bacteria</taxon>
        <taxon>Bacillati</taxon>
        <taxon>Bacillota</taxon>
        <taxon>Erysipelotrichia</taxon>
        <taxon>Erysipelotrichales</taxon>
        <taxon>Coprobacillaceae</taxon>
        <taxon>Thomasclavelia</taxon>
    </lineage>
</organism>
<name>A0A1I0C5S4_9FIRM</name>
<dbReference type="RefSeq" id="WP_092351915.1">
    <property type="nucleotide sequence ID" value="NZ_FOIN01000002.1"/>
</dbReference>
<dbReference type="OrthoDB" id="1722540at2"/>
<gene>
    <name evidence="1" type="ORF">SAMN04489758_10299</name>
</gene>
<dbReference type="InterPro" id="IPR043740">
    <property type="entry name" value="DUF5685"/>
</dbReference>
<dbReference type="AlphaFoldDB" id="A0A1I0C5S4"/>
<keyword evidence="2" id="KW-1185">Reference proteome</keyword>
<dbReference type="Proteomes" id="UP000198558">
    <property type="component" value="Unassembled WGS sequence"/>
</dbReference>
<evidence type="ECO:0000313" key="1">
    <source>
        <dbReference type="EMBL" id="SET14889.1"/>
    </source>
</evidence>